<organism evidence="4 5">
    <name type="scientific">Conoideocrella luteorostrata</name>
    <dbReference type="NCBI Taxonomy" id="1105319"/>
    <lineage>
        <taxon>Eukaryota</taxon>
        <taxon>Fungi</taxon>
        <taxon>Dikarya</taxon>
        <taxon>Ascomycota</taxon>
        <taxon>Pezizomycotina</taxon>
        <taxon>Sordariomycetes</taxon>
        <taxon>Hypocreomycetidae</taxon>
        <taxon>Hypocreales</taxon>
        <taxon>Clavicipitaceae</taxon>
        <taxon>Conoideocrella</taxon>
    </lineage>
</organism>
<feature type="signal peptide" evidence="3">
    <location>
        <begin position="1"/>
        <end position="23"/>
    </location>
</feature>
<feature type="chain" id="PRO_5042526008" evidence="3">
    <location>
        <begin position="24"/>
        <end position="558"/>
    </location>
</feature>
<keyword evidence="2" id="KW-1133">Transmembrane helix</keyword>
<dbReference type="Proteomes" id="UP001251528">
    <property type="component" value="Unassembled WGS sequence"/>
</dbReference>
<feature type="region of interest" description="Disordered" evidence="1">
    <location>
        <begin position="290"/>
        <end position="312"/>
    </location>
</feature>
<keyword evidence="5" id="KW-1185">Reference proteome</keyword>
<feature type="region of interest" description="Disordered" evidence="1">
    <location>
        <begin position="498"/>
        <end position="558"/>
    </location>
</feature>
<protein>
    <submittedName>
        <fullName evidence="4">Uncharacterized protein</fullName>
    </submittedName>
</protein>
<feature type="transmembrane region" description="Helical" evidence="2">
    <location>
        <begin position="358"/>
        <end position="380"/>
    </location>
</feature>
<proteinExistence type="predicted"/>
<evidence type="ECO:0000256" key="3">
    <source>
        <dbReference type="SAM" id="SignalP"/>
    </source>
</evidence>
<comment type="caution">
    <text evidence="4">The sequence shown here is derived from an EMBL/GenBank/DDBJ whole genome shotgun (WGS) entry which is preliminary data.</text>
</comment>
<sequence length="558" mass="60902">MRGGCVYAAAGILLAAAASPVSGRAIPPQHDVLDAPTTFVTLDVPKKEGQSIAVTLHLEIGESDSSCGLGLITVNGQELARDGNGNGHGTIADQDKGAIVADWSLSCDTAEDEAQAPVRAAPRMTMSMQIQQLYGEDIAPFNFSATFSPAPPLVRVWNVDGAAVVSLLRRLPKDTPISTLQTQIHGLDKLRIQSRKLHSSISRMEDQISGLLGPELTRKPSSSSSRFQDCDSLACLVDVAGDKLKDAALRFGGDVEGLKRFIANSHDGLLSSEDDDVEYWFGSAYDEDVHGGDGKGEDSSKGKGKGKGEAEPEVFDLKDHGGKWTWVDQYPLSVEEDTDASQGDYSQVTARHQHQPPLAMAIAILVIALCAISSYFLILLHRRTARLPPSYSSLSSLSSSNEKFYFPDPSLHPCPTNSSAAPKESWSDRRARRRARKQAIKEYIRGIFTRWATSTTSAPPTAPPRHRSYSEHSNTMEEEIASFREAVSVVDSLVAAEEGRNREARHPPPPSPPRVPSAHQDRYRRFVTTRVMPSEYRDSDEESLPPYESEDESLTPPR</sequence>
<feature type="region of interest" description="Disordered" evidence="1">
    <location>
        <begin position="454"/>
        <end position="476"/>
    </location>
</feature>
<name>A0AAJ0CFX9_9HYPO</name>
<evidence type="ECO:0000313" key="4">
    <source>
        <dbReference type="EMBL" id="KAK2592239.1"/>
    </source>
</evidence>
<keyword evidence="2" id="KW-0472">Membrane</keyword>
<dbReference type="EMBL" id="JASWJB010000278">
    <property type="protein sequence ID" value="KAK2592239.1"/>
    <property type="molecule type" value="Genomic_DNA"/>
</dbReference>
<reference evidence="4" key="1">
    <citation type="submission" date="2023-06" db="EMBL/GenBank/DDBJ databases">
        <title>Conoideocrella luteorostrata (Hypocreales: Clavicipitaceae), a potential biocontrol fungus for elongate hemlock scale in United States Christmas tree production areas.</title>
        <authorList>
            <person name="Barrett H."/>
            <person name="Lovett B."/>
            <person name="Macias A.M."/>
            <person name="Stajich J.E."/>
            <person name="Kasson M.T."/>
        </authorList>
    </citation>
    <scope>NUCLEOTIDE SEQUENCE</scope>
    <source>
        <strain evidence="4">ARSEF 14590</strain>
    </source>
</reference>
<keyword evidence="3" id="KW-0732">Signal</keyword>
<keyword evidence="2" id="KW-0812">Transmembrane</keyword>
<gene>
    <name evidence="4" type="ORF">QQS21_010055</name>
</gene>
<dbReference type="AlphaFoldDB" id="A0AAJ0CFX9"/>
<feature type="compositionally biased region" description="Acidic residues" evidence="1">
    <location>
        <begin position="538"/>
        <end position="558"/>
    </location>
</feature>
<evidence type="ECO:0000256" key="2">
    <source>
        <dbReference type="SAM" id="Phobius"/>
    </source>
</evidence>
<feature type="region of interest" description="Disordered" evidence="1">
    <location>
        <begin position="408"/>
        <end position="432"/>
    </location>
</feature>
<accession>A0AAJ0CFX9</accession>
<evidence type="ECO:0000313" key="5">
    <source>
        <dbReference type="Proteomes" id="UP001251528"/>
    </source>
</evidence>
<evidence type="ECO:0000256" key="1">
    <source>
        <dbReference type="SAM" id="MobiDB-lite"/>
    </source>
</evidence>